<evidence type="ECO:0000256" key="1">
    <source>
        <dbReference type="SAM" id="Phobius"/>
    </source>
</evidence>
<accession>A0A0E9WC93</accession>
<evidence type="ECO:0000313" key="2">
    <source>
        <dbReference type="EMBL" id="JAH87195.1"/>
    </source>
</evidence>
<feature type="transmembrane region" description="Helical" evidence="1">
    <location>
        <begin position="12"/>
        <end position="30"/>
    </location>
</feature>
<reference evidence="2" key="2">
    <citation type="journal article" date="2015" name="Fish Shellfish Immunol.">
        <title>Early steps in the European eel (Anguilla anguilla)-Vibrio vulnificus interaction in the gills: Role of the RtxA13 toxin.</title>
        <authorList>
            <person name="Callol A."/>
            <person name="Pajuelo D."/>
            <person name="Ebbesson L."/>
            <person name="Teles M."/>
            <person name="MacKenzie S."/>
            <person name="Amaro C."/>
        </authorList>
    </citation>
    <scope>NUCLEOTIDE SEQUENCE</scope>
</reference>
<proteinExistence type="predicted"/>
<keyword evidence="1" id="KW-0812">Transmembrane</keyword>
<name>A0A0E9WC93_ANGAN</name>
<keyword evidence="1" id="KW-0472">Membrane</keyword>
<protein>
    <submittedName>
        <fullName evidence="2">Uncharacterized protein</fullName>
    </submittedName>
</protein>
<sequence>MGAAERQTQNVLYLVGYTLLLALHLVSYLCEIH</sequence>
<dbReference type="EMBL" id="GBXM01021382">
    <property type="protein sequence ID" value="JAH87195.1"/>
    <property type="molecule type" value="Transcribed_RNA"/>
</dbReference>
<dbReference type="AlphaFoldDB" id="A0A0E9WC93"/>
<reference evidence="2" key="1">
    <citation type="submission" date="2014-11" db="EMBL/GenBank/DDBJ databases">
        <authorList>
            <person name="Amaro Gonzalez C."/>
        </authorList>
    </citation>
    <scope>NUCLEOTIDE SEQUENCE</scope>
</reference>
<organism evidence="2">
    <name type="scientific">Anguilla anguilla</name>
    <name type="common">European freshwater eel</name>
    <name type="synonym">Muraena anguilla</name>
    <dbReference type="NCBI Taxonomy" id="7936"/>
    <lineage>
        <taxon>Eukaryota</taxon>
        <taxon>Metazoa</taxon>
        <taxon>Chordata</taxon>
        <taxon>Craniata</taxon>
        <taxon>Vertebrata</taxon>
        <taxon>Euteleostomi</taxon>
        <taxon>Actinopterygii</taxon>
        <taxon>Neopterygii</taxon>
        <taxon>Teleostei</taxon>
        <taxon>Anguilliformes</taxon>
        <taxon>Anguillidae</taxon>
        <taxon>Anguilla</taxon>
    </lineage>
</organism>
<keyword evidence="1" id="KW-1133">Transmembrane helix</keyword>